<dbReference type="PROSITE" id="PS50885">
    <property type="entry name" value="HAMP"/>
    <property type="match status" value="1"/>
</dbReference>
<dbReference type="Gene3D" id="3.30.565.10">
    <property type="entry name" value="Histidine kinase-like ATPase, C-terminal domain"/>
    <property type="match status" value="1"/>
</dbReference>
<dbReference type="PANTHER" id="PTHR45339:SF1">
    <property type="entry name" value="HYBRID SIGNAL TRANSDUCTION HISTIDINE KINASE J"/>
    <property type="match status" value="1"/>
</dbReference>
<evidence type="ECO:0000256" key="4">
    <source>
        <dbReference type="ARBA" id="ARBA00022475"/>
    </source>
</evidence>
<dbReference type="SMART" id="SM00448">
    <property type="entry name" value="REC"/>
    <property type="match status" value="1"/>
</dbReference>
<feature type="modified residue" description="Phosphohistidine" evidence="14">
    <location>
        <position position="729"/>
    </location>
</feature>
<feature type="domain" description="Histidine kinase" evidence="17">
    <location>
        <begin position="313"/>
        <end position="536"/>
    </location>
</feature>
<protein>
    <recommendedName>
        <fullName evidence="3">histidine kinase</fullName>
        <ecNumber evidence="3">2.7.13.3</ecNumber>
    </recommendedName>
</protein>
<dbReference type="Pfam" id="PF00672">
    <property type="entry name" value="HAMP"/>
    <property type="match status" value="1"/>
</dbReference>
<dbReference type="InterPro" id="IPR008207">
    <property type="entry name" value="Sig_transdc_His_kin_Hpt_dom"/>
</dbReference>
<dbReference type="RefSeq" id="WP_344413132.1">
    <property type="nucleotide sequence ID" value="NZ_BAAAQK010000003.1"/>
</dbReference>
<dbReference type="SUPFAM" id="SSF47226">
    <property type="entry name" value="Histidine-containing phosphotransfer domain, HPT domain"/>
    <property type="match status" value="1"/>
</dbReference>
<dbReference type="SMART" id="SM00387">
    <property type="entry name" value="HATPase_c"/>
    <property type="match status" value="1"/>
</dbReference>
<reference evidence="21 22" key="1">
    <citation type="journal article" date="2019" name="Int. J. Syst. Evol. Microbiol.">
        <title>The Global Catalogue of Microorganisms (GCM) 10K type strain sequencing project: providing services to taxonomists for standard genome sequencing and annotation.</title>
        <authorList>
            <consortium name="The Broad Institute Genomics Platform"/>
            <consortium name="The Broad Institute Genome Sequencing Center for Infectious Disease"/>
            <person name="Wu L."/>
            <person name="Ma J."/>
        </authorList>
    </citation>
    <scope>NUCLEOTIDE SEQUENCE [LARGE SCALE GENOMIC DNA]</scope>
    <source>
        <strain evidence="21 22">JCM 16009</strain>
    </source>
</reference>
<evidence type="ECO:0000259" key="19">
    <source>
        <dbReference type="PROSITE" id="PS50885"/>
    </source>
</evidence>
<evidence type="ECO:0000256" key="5">
    <source>
        <dbReference type="ARBA" id="ARBA00022553"/>
    </source>
</evidence>
<comment type="catalytic activity">
    <reaction evidence="1">
        <text>ATP + protein L-histidine = ADP + protein N-phospho-L-histidine.</text>
        <dbReference type="EC" id="2.7.13.3"/>
    </reaction>
</comment>
<gene>
    <name evidence="21" type="ORF">GCM10009836_11740</name>
</gene>
<dbReference type="InterPro" id="IPR036641">
    <property type="entry name" value="HPT_dom_sf"/>
</dbReference>
<dbReference type="SUPFAM" id="SSF47384">
    <property type="entry name" value="Homodimeric domain of signal transducing histidine kinase"/>
    <property type="match status" value="1"/>
</dbReference>
<dbReference type="PROSITE" id="PS50894">
    <property type="entry name" value="HPT"/>
    <property type="match status" value="1"/>
</dbReference>
<keyword evidence="10" id="KW-0067">ATP-binding</keyword>
<dbReference type="SMART" id="SM00388">
    <property type="entry name" value="HisKA"/>
    <property type="match status" value="1"/>
</dbReference>
<keyword evidence="6" id="KW-0808">Transferase</keyword>
<feature type="transmembrane region" description="Helical" evidence="16">
    <location>
        <begin position="214"/>
        <end position="236"/>
    </location>
</feature>
<dbReference type="InterPro" id="IPR003594">
    <property type="entry name" value="HATPase_dom"/>
</dbReference>
<evidence type="ECO:0000256" key="1">
    <source>
        <dbReference type="ARBA" id="ARBA00000085"/>
    </source>
</evidence>
<dbReference type="Gene3D" id="1.10.287.130">
    <property type="match status" value="1"/>
</dbReference>
<dbReference type="Gene3D" id="3.40.50.2300">
    <property type="match status" value="1"/>
</dbReference>
<proteinExistence type="predicted"/>
<name>A0ABN2MQQ4_9PSEU</name>
<evidence type="ECO:0000256" key="10">
    <source>
        <dbReference type="ARBA" id="ARBA00022840"/>
    </source>
</evidence>
<dbReference type="InterPro" id="IPR005467">
    <property type="entry name" value="His_kinase_dom"/>
</dbReference>
<dbReference type="CDD" id="cd00082">
    <property type="entry name" value="HisKA"/>
    <property type="match status" value="1"/>
</dbReference>
<evidence type="ECO:0000256" key="8">
    <source>
        <dbReference type="ARBA" id="ARBA00022741"/>
    </source>
</evidence>
<keyword evidence="13 16" id="KW-0472">Membrane</keyword>
<dbReference type="Pfam" id="PF00512">
    <property type="entry name" value="HisKA"/>
    <property type="match status" value="1"/>
</dbReference>
<accession>A0ABN2MQQ4</accession>
<evidence type="ECO:0000256" key="6">
    <source>
        <dbReference type="ARBA" id="ARBA00022679"/>
    </source>
</evidence>
<feature type="modified residue" description="4-aspartylphosphate" evidence="15">
    <location>
        <position position="607"/>
    </location>
</feature>
<evidence type="ECO:0000256" key="7">
    <source>
        <dbReference type="ARBA" id="ARBA00022692"/>
    </source>
</evidence>
<dbReference type="EC" id="2.7.13.3" evidence="3"/>
<dbReference type="InterPro" id="IPR036890">
    <property type="entry name" value="HATPase_C_sf"/>
</dbReference>
<evidence type="ECO:0000259" key="17">
    <source>
        <dbReference type="PROSITE" id="PS50109"/>
    </source>
</evidence>
<evidence type="ECO:0000256" key="9">
    <source>
        <dbReference type="ARBA" id="ARBA00022777"/>
    </source>
</evidence>
<evidence type="ECO:0000313" key="22">
    <source>
        <dbReference type="Proteomes" id="UP001500449"/>
    </source>
</evidence>
<dbReference type="CDD" id="cd16922">
    <property type="entry name" value="HATPase_EvgS-ArcB-TorS-like"/>
    <property type="match status" value="1"/>
</dbReference>
<sequence>MRRSLRTLVTGGLGAGVVLLAVLLLVSLAAERSMQDATSAEARRSESLRLAYELRQTSDDLTRMARSYVATADPRYLGWFREILAIRAGTAPRPLGYDGIYWDVVSDPVDNPDGSRRPTAAGPPVAFATLAAQAGFSPRELDLLRTAQSRSDALAQIEERAFTLVGRPEASGLLYDADYLHAKAEIMEPIGQVLSLVDTRTAGETAQAADRARAWTATAITVALLLLAGMAVFVGLTRRAVLRPVAELDAATARIAAGEPDARAPVSGVSEVRALAERFNGMAGRVRERTAELHAAVAAAEAANSAKSTFLATVSHEIRTPMNAVIGMSGLLLDGELAPDQREYAEIVRDSAGSLLFLLTDLLDFAKIEAGRLDLDHAPVAVADCVRGALDLVSADAAAKGLALRLEIAPGTPTGLVGDGTRLRQVLVNLLGNAVKFTERGGITVAVSVAVSASPGAVLEWSFAVRDTGVGIPPDRLDAVFEAFTQADASTSRRYGGTGLGLAICRRLCALMGGTITARSVLGAGTTVTATVRAPAATTPLPPPAPVEPPAPTGPPLRVLVAEDHPVNQRLTALLLERLGHRADIVADGEEVLVALRERPYDVVLMDVRMPGLDGPAATRRIRAEHPGPGPRIVAVTADVRPGGREECLAAGMDEVLTKPLEPRALDRALAGVRPTLDPVALVRLRELVGDAEIGGLVDGFLDEAAELLDSLRTALDGGDTAAAQHAAHTLKGLGDSFGATALAELCRRAEVPRPAPALAGQIGEELGRVAGALRHRV</sequence>
<dbReference type="Gene3D" id="1.20.120.160">
    <property type="entry name" value="HPT domain"/>
    <property type="match status" value="1"/>
</dbReference>
<dbReference type="SUPFAM" id="SSF158472">
    <property type="entry name" value="HAMP domain-like"/>
    <property type="match status" value="1"/>
</dbReference>
<keyword evidence="7 16" id="KW-0812">Transmembrane</keyword>
<keyword evidence="12" id="KW-0902">Two-component regulatory system</keyword>
<evidence type="ECO:0000256" key="14">
    <source>
        <dbReference type="PROSITE-ProRule" id="PRU00110"/>
    </source>
</evidence>
<evidence type="ECO:0000256" key="2">
    <source>
        <dbReference type="ARBA" id="ARBA00004651"/>
    </source>
</evidence>
<evidence type="ECO:0000256" key="13">
    <source>
        <dbReference type="ARBA" id="ARBA00023136"/>
    </source>
</evidence>
<evidence type="ECO:0000259" key="20">
    <source>
        <dbReference type="PROSITE" id="PS50894"/>
    </source>
</evidence>
<dbReference type="SUPFAM" id="SSF55874">
    <property type="entry name" value="ATPase domain of HSP90 chaperone/DNA topoisomerase II/histidine kinase"/>
    <property type="match status" value="1"/>
</dbReference>
<comment type="caution">
    <text evidence="21">The sequence shown here is derived from an EMBL/GenBank/DDBJ whole genome shotgun (WGS) entry which is preliminary data.</text>
</comment>
<dbReference type="EMBL" id="BAAAQK010000003">
    <property type="protein sequence ID" value="GAA1835047.1"/>
    <property type="molecule type" value="Genomic_DNA"/>
</dbReference>
<evidence type="ECO:0000256" key="11">
    <source>
        <dbReference type="ARBA" id="ARBA00022989"/>
    </source>
</evidence>
<evidence type="ECO:0000256" key="3">
    <source>
        <dbReference type="ARBA" id="ARBA00012438"/>
    </source>
</evidence>
<dbReference type="InterPro" id="IPR036097">
    <property type="entry name" value="HisK_dim/P_sf"/>
</dbReference>
<dbReference type="InterPro" id="IPR001789">
    <property type="entry name" value="Sig_transdc_resp-reg_receiver"/>
</dbReference>
<keyword evidence="9" id="KW-0418">Kinase</keyword>
<evidence type="ECO:0000256" key="16">
    <source>
        <dbReference type="SAM" id="Phobius"/>
    </source>
</evidence>
<keyword evidence="8" id="KW-0547">Nucleotide-binding</keyword>
<dbReference type="Proteomes" id="UP001500449">
    <property type="component" value="Unassembled WGS sequence"/>
</dbReference>
<feature type="domain" description="Response regulatory" evidence="18">
    <location>
        <begin position="558"/>
        <end position="674"/>
    </location>
</feature>
<dbReference type="PRINTS" id="PR00344">
    <property type="entry name" value="BCTRLSENSOR"/>
</dbReference>
<keyword evidence="11 16" id="KW-1133">Transmembrane helix</keyword>
<keyword evidence="22" id="KW-1185">Reference proteome</keyword>
<dbReference type="Pfam" id="PF01627">
    <property type="entry name" value="Hpt"/>
    <property type="match status" value="1"/>
</dbReference>
<dbReference type="Pfam" id="PF00072">
    <property type="entry name" value="Response_reg"/>
    <property type="match status" value="1"/>
</dbReference>
<feature type="domain" description="HPt" evidence="20">
    <location>
        <begin position="690"/>
        <end position="778"/>
    </location>
</feature>
<dbReference type="PROSITE" id="PS50110">
    <property type="entry name" value="RESPONSE_REGULATORY"/>
    <property type="match status" value="1"/>
</dbReference>
<dbReference type="CDD" id="cd17546">
    <property type="entry name" value="REC_hyHK_CKI1_RcsC-like"/>
    <property type="match status" value="1"/>
</dbReference>
<feature type="domain" description="HAMP" evidence="19">
    <location>
        <begin position="239"/>
        <end position="291"/>
    </location>
</feature>
<dbReference type="InterPro" id="IPR004358">
    <property type="entry name" value="Sig_transdc_His_kin-like_C"/>
</dbReference>
<dbReference type="InterPro" id="IPR003661">
    <property type="entry name" value="HisK_dim/P_dom"/>
</dbReference>
<keyword evidence="5 15" id="KW-0597">Phosphoprotein</keyword>
<dbReference type="SMART" id="SM00304">
    <property type="entry name" value="HAMP"/>
    <property type="match status" value="1"/>
</dbReference>
<dbReference type="Pfam" id="PF02518">
    <property type="entry name" value="HATPase_c"/>
    <property type="match status" value="1"/>
</dbReference>
<dbReference type="CDD" id="cd06225">
    <property type="entry name" value="HAMP"/>
    <property type="match status" value="1"/>
</dbReference>
<comment type="subcellular location">
    <subcellularLocation>
        <location evidence="2">Cell membrane</location>
        <topology evidence="2">Multi-pass membrane protein</topology>
    </subcellularLocation>
</comment>
<evidence type="ECO:0000313" key="21">
    <source>
        <dbReference type="EMBL" id="GAA1835047.1"/>
    </source>
</evidence>
<evidence type="ECO:0000256" key="12">
    <source>
        <dbReference type="ARBA" id="ARBA00023012"/>
    </source>
</evidence>
<evidence type="ECO:0000256" key="15">
    <source>
        <dbReference type="PROSITE-ProRule" id="PRU00169"/>
    </source>
</evidence>
<organism evidence="21 22">
    <name type="scientific">Pseudonocardia ailaonensis</name>
    <dbReference type="NCBI Taxonomy" id="367279"/>
    <lineage>
        <taxon>Bacteria</taxon>
        <taxon>Bacillati</taxon>
        <taxon>Actinomycetota</taxon>
        <taxon>Actinomycetes</taxon>
        <taxon>Pseudonocardiales</taxon>
        <taxon>Pseudonocardiaceae</taxon>
        <taxon>Pseudonocardia</taxon>
    </lineage>
</organism>
<dbReference type="InterPro" id="IPR003660">
    <property type="entry name" value="HAMP_dom"/>
</dbReference>
<dbReference type="SUPFAM" id="SSF52172">
    <property type="entry name" value="CheY-like"/>
    <property type="match status" value="1"/>
</dbReference>
<dbReference type="PROSITE" id="PS50109">
    <property type="entry name" value="HIS_KIN"/>
    <property type="match status" value="1"/>
</dbReference>
<evidence type="ECO:0000259" key="18">
    <source>
        <dbReference type="PROSITE" id="PS50110"/>
    </source>
</evidence>
<dbReference type="InterPro" id="IPR011006">
    <property type="entry name" value="CheY-like_superfamily"/>
</dbReference>
<keyword evidence="4" id="KW-1003">Cell membrane</keyword>
<dbReference type="PANTHER" id="PTHR45339">
    <property type="entry name" value="HYBRID SIGNAL TRANSDUCTION HISTIDINE KINASE J"/>
    <property type="match status" value="1"/>
</dbReference>
<dbReference type="Gene3D" id="6.10.340.10">
    <property type="match status" value="1"/>
</dbReference>